<dbReference type="AlphaFoldDB" id="A0A4Q9B3S2"/>
<dbReference type="InterPro" id="IPR022907">
    <property type="entry name" value="VapC_family"/>
</dbReference>
<keyword evidence="9" id="KW-1185">Reference proteome</keyword>
<evidence type="ECO:0000313" key="8">
    <source>
        <dbReference type="EMBL" id="TBH20194.1"/>
    </source>
</evidence>
<sequence length="132" mass="14497">MRRLVLDASAAGEYLLRTPLGQEVAALVQGALLFAPALLDAEVLAILRKAVLSGKLGEVRAREALEDLARWPLRRVDHRHLLEEAWALKERVTAYDALYVALARRLSAPLLTADGPLARTPDLGVPLIHLRP</sequence>
<gene>
    <name evidence="6" type="primary">vapC</name>
    <name evidence="8" type="ORF">ETP66_07490</name>
</gene>
<evidence type="ECO:0000256" key="4">
    <source>
        <dbReference type="ARBA" id="ARBA00022801"/>
    </source>
</evidence>
<dbReference type="SUPFAM" id="SSF88723">
    <property type="entry name" value="PIN domain-like"/>
    <property type="match status" value="1"/>
</dbReference>
<name>A0A4Q9B3S2_9DEIN</name>
<feature type="binding site" evidence="6">
    <location>
        <position position="7"/>
    </location>
    <ligand>
        <name>Mg(2+)</name>
        <dbReference type="ChEBI" id="CHEBI:18420"/>
    </ligand>
</feature>
<dbReference type="GO" id="GO:0016787">
    <property type="term" value="F:hydrolase activity"/>
    <property type="evidence" value="ECO:0007669"/>
    <property type="project" value="UniProtKB-KW"/>
</dbReference>
<dbReference type="PANTHER" id="PTHR35901">
    <property type="entry name" value="RIBONUCLEASE VAPC3"/>
    <property type="match status" value="1"/>
</dbReference>
<organism evidence="8 9">
    <name type="scientific">Thermus thermamylovorans</name>
    <dbReference type="NCBI Taxonomy" id="2509362"/>
    <lineage>
        <taxon>Bacteria</taxon>
        <taxon>Thermotogati</taxon>
        <taxon>Deinococcota</taxon>
        <taxon>Deinococci</taxon>
        <taxon>Thermales</taxon>
        <taxon>Thermaceae</taxon>
        <taxon>Thermus</taxon>
    </lineage>
</organism>
<feature type="domain" description="PIN" evidence="7">
    <location>
        <begin position="5"/>
        <end position="121"/>
    </location>
</feature>
<dbReference type="InterPro" id="IPR029060">
    <property type="entry name" value="PIN-like_dom_sf"/>
</dbReference>
<evidence type="ECO:0000256" key="5">
    <source>
        <dbReference type="ARBA" id="ARBA00022842"/>
    </source>
</evidence>
<dbReference type="InterPro" id="IPR051619">
    <property type="entry name" value="TypeII_TA_RNase_PINc/VapC"/>
</dbReference>
<reference evidence="8 9" key="1">
    <citation type="submission" date="2019-02" db="EMBL/GenBank/DDBJ databases">
        <title>Thermus sp. a novel from hot spring.</title>
        <authorList>
            <person name="Zhao Z."/>
        </authorList>
    </citation>
    <scope>NUCLEOTIDE SEQUENCE [LARGE SCALE GENOMIC DNA]</scope>
    <source>
        <strain evidence="8 9">CFH 72773T</strain>
    </source>
</reference>
<evidence type="ECO:0000256" key="3">
    <source>
        <dbReference type="ARBA" id="ARBA00022723"/>
    </source>
</evidence>
<dbReference type="RefSeq" id="WP_130842017.1">
    <property type="nucleotide sequence ID" value="NZ_SIJL01000008.1"/>
</dbReference>
<dbReference type="InterPro" id="IPR002716">
    <property type="entry name" value="PIN_dom"/>
</dbReference>
<comment type="similarity">
    <text evidence="6">Belongs to the PINc/VapC protein family.</text>
</comment>
<accession>A0A4Q9B3S2</accession>
<keyword evidence="1 6" id="KW-1277">Toxin-antitoxin system</keyword>
<comment type="function">
    <text evidence="6">Toxic component of a toxin-antitoxin (TA) system. An RNase.</text>
</comment>
<evidence type="ECO:0000313" key="9">
    <source>
        <dbReference type="Proteomes" id="UP000292858"/>
    </source>
</evidence>
<dbReference type="InterPro" id="IPR044153">
    <property type="entry name" value="PIN_Pae0151-like"/>
</dbReference>
<proteinExistence type="inferred from homology"/>
<dbReference type="CDD" id="cd09873">
    <property type="entry name" value="PIN_Pae0151-like"/>
    <property type="match status" value="1"/>
</dbReference>
<evidence type="ECO:0000256" key="1">
    <source>
        <dbReference type="ARBA" id="ARBA00022649"/>
    </source>
</evidence>
<dbReference type="HAMAP" id="MF_00265">
    <property type="entry name" value="VapC_Nob1"/>
    <property type="match status" value="1"/>
</dbReference>
<keyword evidence="2 6" id="KW-0540">Nuclease</keyword>
<evidence type="ECO:0000256" key="2">
    <source>
        <dbReference type="ARBA" id="ARBA00022722"/>
    </source>
</evidence>
<dbReference type="EMBL" id="SIJL01000008">
    <property type="protein sequence ID" value="TBH20194.1"/>
    <property type="molecule type" value="Genomic_DNA"/>
</dbReference>
<dbReference type="PANTHER" id="PTHR35901:SF1">
    <property type="entry name" value="EXONUCLEASE VAPC9"/>
    <property type="match status" value="1"/>
</dbReference>
<comment type="cofactor">
    <cofactor evidence="6">
        <name>Mg(2+)</name>
        <dbReference type="ChEBI" id="CHEBI:18420"/>
    </cofactor>
</comment>
<dbReference type="EC" id="3.1.-.-" evidence="6"/>
<dbReference type="GO" id="GO:0000287">
    <property type="term" value="F:magnesium ion binding"/>
    <property type="evidence" value="ECO:0007669"/>
    <property type="project" value="UniProtKB-UniRule"/>
</dbReference>
<dbReference type="Proteomes" id="UP000292858">
    <property type="component" value="Unassembled WGS sequence"/>
</dbReference>
<dbReference type="OrthoDB" id="4377304at2"/>
<dbReference type="GO" id="GO:0090729">
    <property type="term" value="F:toxin activity"/>
    <property type="evidence" value="ECO:0007669"/>
    <property type="project" value="UniProtKB-KW"/>
</dbReference>
<dbReference type="Gene3D" id="3.40.50.1010">
    <property type="entry name" value="5'-nuclease"/>
    <property type="match status" value="1"/>
</dbReference>
<keyword evidence="4 6" id="KW-0378">Hydrolase</keyword>
<evidence type="ECO:0000259" key="7">
    <source>
        <dbReference type="Pfam" id="PF01850"/>
    </source>
</evidence>
<keyword evidence="5 6" id="KW-0460">Magnesium</keyword>
<dbReference type="Pfam" id="PF01850">
    <property type="entry name" value="PIN"/>
    <property type="match status" value="1"/>
</dbReference>
<feature type="binding site" evidence="6">
    <location>
        <position position="96"/>
    </location>
    <ligand>
        <name>Mg(2+)</name>
        <dbReference type="ChEBI" id="CHEBI:18420"/>
    </ligand>
</feature>
<comment type="caution">
    <text evidence="8">The sequence shown here is derived from an EMBL/GenBank/DDBJ whole genome shotgun (WGS) entry which is preliminary data.</text>
</comment>
<keyword evidence="3 6" id="KW-0479">Metal-binding</keyword>
<dbReference type="GO" id="GO:0004540">
    <property type="term" value="F:RNA nuclease activity"/>
    <property type="evidence" value="ECO:0007669"/>
    <property type="project" value="InterPro"/>
</dbReference>
<evidence type="ECO:0000256" key="6">
    <source>
        <dbReference type="HAMAP-Rule" id="MF_00265"/>
    </source>
</evidence>
<protein>
    <recommendedName>
        <fullName evidence="6">Ribonuclease VapC</fullName>
        <shortName evidence="6">RNase VapC</shortName>
        <ecNumber evidence="6">3.1.-.-</ecNumber>
    </recommendedName>
    <alternativeName>
        <fullName evidence="6">Toxin VapC</fullName>
    </alternativeName>
</protein>
<keyword evidence="6" id="KW-0800">Toxin</keyword>